<proteinExistence type="predicted"/>
<sequence>MSGKRQQPPRRDHNRLVEKLAEAGKTGWPPEKLASVVKHPSSARTRAPRTLRAAIGPGGSERDTLVVLRRKLAALIDSDPPAYQAVALMRQFREVDAQIRALDEAARVEAEQADDVGDDEDDPDDDSFDLSTL</sequence>
<evidence type="ECO:0000313" key="3">
    <source>
        <dbReference type="Proteomes" id="UP000193387"/>
    </source>
</evidence>
<gene>
    <name evidence="2" type="ORF">AWC23_16445</name>
</gene>
<feature type="region of interest" description="Disordered" evidence="1">
    <location>
        <begin position="106"/>
        <end position="133"/>
    </location>
</feature>
<feature type="compositionally biased region" description="Acidic residues" evidence="1">
    <location>
        <begin position="111"/>
        <end position="133"/>
    </location>
</feature>
<feature type="region of interest" description="Disordered" evidence="1">
    <location>
        <begin position="37"/>
        <end position="60"/>
    </location>
</feature>
<feature type="compositionally biased region" description="Low complexity" evidence="1">
    <location>
        <begin position="43"/>
        <end position="54"/>
    </location>
</feature>
<comment type="caution">
    <text evidence="2">The sequence shown here is derived from an EMBL/GenBank/DDBJ whole genome shotgun (WGS) entry which is preliminary data.</text>
</comment>
<accession>A0AAJ3NQ62</accession>
<keyword evidence="3" id="KW-1185">Reference proteome</keyword>
<reference evidence="2 3" key="1">
    <citation type="submission" date="2016-01" db="EMBL/GenBank/DDBJ databases">
        <title>The new phylogeny of the genus Mycobacterium.</title>
        <authorList>
            <person name="Tarcisio F."/>
            <person name="Conor M."/>
            <person name="Antonella G."/>
            <person name="Elisabetta G."/>
            <person name="Giulia F.S."/>
            <person name="Sara T."/>
            <person name="Anna F."/>
            <person name="Clotilde B."/>
            <person name="Roberto B."/>
            <person name="Veronica D.S."/>
            <person name="Fabio R."/>
            <person name="Monica P."/>
            <person name="Olivier J."/>
            <person name="Enrico T."/>
            <person name="Nicola S."/>
        </authorList>
    </citation>
    <scope>NUCLEOTIDE SEQUENCE [LARGE SCALE GENOMIC DNA]</scope>
    <source>
        <strain evidence="2 3">DSM 44616</strain>
    </source>
</reference>
<organism evidence="2 3">
    <name type="scientific">Mycobacterium saskatchewanense</name>
    <dbReference type="NCBI Taxonomy" id="220927"/>
    <lineage>
        <taxon>Bacteria</taxon>
        <taxon>Bacillati</taxon>
        <taxon>Actinomycetota</taxon>
        <taxon>Actinomycetes</taxon>
        <taxon>Mycobacteriales</taxon>
        <taxon>Mycobacteriaceae</taxon>
        <taxon>Mycobacterium</taxon>
        <taxon>Mycobacterium simiae complex</taxon>
    </lineage>
</organism>
<dbReference type="EMBL" id="LQPR01000038">
    <property type="protein sequence ID" value="ORW70668.1"/>
    <property type="molecule type" value="Genomic_DNA"/>
</dbReference>
<dbReference type="AlphaFoldDB" id="A0AAJ3NQ62"/>
<dbReference type="RefSeq" id="WP_085256455.1">
    <property type="nucleotide sequence ID" value="NZ_AP022573.1"/>
</dbReference>
<dbReference type="Proteomes" id="UP000193387">
    <property type="component" value="Unassembled WGS sequence"/>
</dbReference>
<protein>
    <submittedName>
        <fullName evidence="2">Uncharacterized protein</fullName>
    </submittedName>
</protein>
<evidence type="ECO:0000313" key="2">
    <source>
        <dbReference type="EMBL" id="ORW70668.1"/>
    </source>
</evidence>
<name>A0AAJ3NQ62_9MYCO</name>
<evidence type="ECO:0000256" key="1">
    <source>
        <dbReference type="SAM" id="MobiDB-lite"/>
    </source>
</evidence>